<evidence type="ECO:0000256" key="4">
    <source>
        <dbReference type="ARBA" id="ARBA00022737"/>
    </source>
</evidence>
<dbReference type="InterPro" id="IPR035952">
    <property type="entry name" value="Rhomboid-like_sf"/>
</dbReference>
<dbReference type="FunFam" id="2.40.50.40:FF:000007">
    <property type="entry name" value="Chromobox protein homolog 1"/>
    <property type="match status" value="1"/>
</dbReference>
<evidence type="ECO:0000256" key="3">
    <source>
        <dbReference type="ARBA" id="ARBA00022692"/>
    </source>
</evidence>
<dbReference type="GO" id="GO:0005794">
    <property type="term" value="C:Golgi apparatus"/>
    <property type="evidence" value="ECO:0007669"/>
    <property type="project" value="TreeGrafter"/>
</dbReference>
<feature type="compositionally biased region" description="Polar residues" evidence="12">
    <location>
        <begin position="384"/>
        <end position="393"/>
    </location>
</feature>
<evidence type="ECO:0000256" key="8">
    <source>
        <dbReference type="ARBA" id="ARBA00023136"/>
    </source>
</evidence>
<evidence type="ECO:0000313" key="16">
    <source>
        <dbReference type="Proteomes" id="UP000069272"/>
    </source>
</evidence>
<protein>
    <recommendedName>
        <fullName evidence="11">Heterochromatin protein 1</fullName>
    </recommendedName>
</protein>
<keyword evidence="5" id="KW-0156">Chromatin regulator</keyword>
<evidence type="ECO:0000259" key="14">
    <source>
        <dbReference type="PROSITE" id="PS50013"/>
    </source>
</evidence>
<dbReference type="PROSITE" id="PS50013">
    <property type="entry name" value="CHROMO_2"/>
    <property type="match status" value="2"/>
</dbReference>
<reference evidence="15 16" key="1">
    <citation type="journal article" date="2017" name="G3 (Bethesda)">
        <title>The Physical Genome Mapping of Anopheles albimanus Corrected Scaffold Misassemblies and Identified Interarm Rearrangements in Genus Anopheles.</title>
        <authorList>
            <person name="Artemov G.N."/>
            <person name="Peery A.N."/>
            <person name="Jiang X."/>
            <person name="Tu Z."/>
            <person name="Stegniy V.N."/>
            <person name="Sharakhova M.V."/>
            <person name="Sharakhov I.V."/>
        </authorList>
    </citation>
    <scope>NUCLEOTIDE SEQUENCE [LARGE SCALE GENOMIC DNA]</scope>
    <source>
        <strain evidence="15 16">ALBI9_A</strain>
    </source>
</reference>
<feature type="transmembrane region" description="Helical" evidence="13">
    <location>
        <begin position="101"/>
        <end position="121"/>
    </location>
</feature>
<dbReference type="Pfam" id="PF08551">
    <property type="entry name" value="DUF1751"/>
    <property type="match status" value="1"/>
</dbReference>
<evidence type="ECO:0000256" key="6">
    <source>
        <dbReference type="ARBA" id="ARBA00022989"/>
    </source>
</evidence>
<dbReference type="VEuPathDB" id="VectorBase:AALB20_031893"/>
<dbReference type="InterPro" id="IPR013861">
    <property type="entry name" value="TMEM115/Pdh1/Rbl19"/>
</dbReference>
<dbReference type="CDD" id="cd00034">
    <property type="entry name" value="CSD"/>
    <property type="match status" value="1"/>
</dbReference>
<dbReference type="GO" id="GO:0003682">
    <property type="term" value="F:chromatin binding"/>
    <property type="evidence" value="ECO:0007669"/>
    <property type="project" value="UniProtKB-ARBA"/>
</dbReference>
<feature type="domain" description="Chromo" evidence="14">
    <location>
        <begin position="463"/>
        <end position="521"/>
    </location>
</feature>
<dbReference type="Gene3D" id="2.40.50.40">
    <property type="match status" value="2"/>
</dbReference>
<dbReference type="VEuPathDB" id="VectorBase:AALB20_033257"/>
<accession>A0A182F5A5</accession>
<dbReference type="FunFam" id="1.20.1540.10:FF:000004">
    <property type="entry name" value="Transmembrane protein 115"/>
    <property type="match status" value="1"/>
</dbReference>
<dbReference type="PANTHER" id="PTHR13377:SF3">
    <property type="entry name" value="TRANSMEMBRANE PROTEIN 115"/>
    <property type="match status" value="1"/>
</dbReference>
<feature type="transmembrane region" description="Helical" evidence="13">
    <location>
        <begin position="133"/>
        <end position="155"/>
    </location>
</feature>
<dbReference type="STRING" id="7167.A0A182F5A5"/>
<dbReference type="EnsemblMetazoa" id="AALB001647-RA">
    <property type="protein sequence ID" value="AALB001647-PA"/>
    <property type="gene ID" value="AALB001647"/>
</dbReference>
<evidence type="ECO:0000313" key="15">
    <source>
        <dbReference type="EnsemblMetazoa" id="AALB001647-PA"/>
    </source>
</evidence>
<keyword evidence="3 13" id="KW-0812">Transmembrane</keyword>
<evidence type="ECO:0000256" key="13">
    <source>
        <dbReference type="SAM" id="Phobius"/>
    </source>
</evidence>
<feature type="compositionally biased region" description="Basic and acidic residues" evidence="12">
    <location>
        <begin position="443"/>
        <end position="452"/>
    </location>
</feature>
<feature type="compositionally biased region" description="Basic residues" evidence="12">
    <location>
        <begin position="322"/>
        <end position="347"/>
    </location>
</feature>
<dbReference type="Pfam" id="PF00385">
    <property type="entry name" value="Chromo"/>
    <property type="match status" value="1"/>
</dbReference>
<dbReference type="Pfam" id="PF01393">
    <property type="entry name" value="Chromo_shadow"/>
    <property type="match status" value="1"/>
</dbReference>
<feature type="domain" description="Chromo" evidence="14">
    <location>
        <begin position="584"/>
        <end position="642"/>
    </location>
</feature>
<feature type="compositionally biased region" description="Basic residues" evidence="12">
    <location>
        <begin position="526"/>
        <end position="539"/>
    </location>
</feature>
<dbReference type="InterPro" id="IPR008251">
    <property type="entry name" value="Chromo_shadow_dom"/>
</dbReference>
<dbReference type="SMART" id="SM01160">
    <property type="entry name" value="DUF1751"/>
    <property type="match status" value="1"/>
</dbReference>
<dbReference type="VEuPathDB" id="VectorBase:AALB001647"/>
<feature type="region of interest" description="Disordered" evidence="12">
    <location>
        <begin position="511"/>
        <end position="578"/>
    </location>
</feature>
<keyword evidence="10" id="KW-0539">Nucleus</keyword>
<evidence type="ECO:0000256" key="11">
    <source>
        <dbReference type="ARBA" id="ARBA00073803"/>
    </source>
</evidence>
<feature type="transmembrane region" description="Helical" evidence="13">
    <location>
        <begin position="43"/>
        <end position="70"/>
    </location>
</feature>
<feature type="compositionally biased region" description="Low complexity" evidence="12">
    <location>
        <begin position="431"/>
        <end position="442"/>
    </location>
</feature>
<dbReference type="GO" id="GO:0016020">
    <property type="term" value="C:membrane"/>
    <property type="evidence" value="ECO:0007669"/>
    <property type="project" value="UniProtKB-SubCell"/>
</dbReference>
<feature type="transmembrane region" description="Helical" evidence="13">
    <location>
        <begin position="12"/>
        <end position="37"/>
    </location>
</feature>
<evidence type="ECO:0000256" key="1">
    <source>
        <dbReference type="ARBA" id="ARBA00004123"/>
    </source>
</evidence>
<dbReference type="SMART" id="SM00300">
    <property type="entry name" value="ChSh"/>
    <property type="match status" value="1"/>
</dbReference>
<dbReference type="SUPFAM" id="SSF54160">
    <property type="entry name" value="Chromo domain-like"/>
    <property type="match status" value="2"/>
</dbReference>
<dbReference type="GO" id="GO:0005634">
    <property type="term" value="C:nucleus"/>
    <property type="evidence" value="ECO:0007669"/>
    <property type="project" value="UniProtKB-SubCell"/>
</dbReference>
<dbReference type="PROSITE" id="PS00598">
    <property type="entry name" value="CHROMO_1"/>
    <property type="match status" value="1"/>
</dbReference>
<dbReference type="GO" id="GO:0031507">
    <property type="term" value="P:heterochromatin formation"/>
    <property type="evidence" value="ECO:0007669"/>
    <property type="project" value="UniProtKB-ARBA"/>
</dbReference>
<dbReference type="SMART" id="SM00298">
    <property type="entry name" value="CHROMO"/>
    <property type="match status" value="2"/>
</dbReference>
<evidence type="ECO:0000256" key="5">
    <source>
        <dbReference type="ARBA" id="ARBA00022853"/>
    </source>
</evidence>
<keyword evidence="9" id="KW-0804">Transcription</keyword>
<keyword evidence="7" id="KW-0805">Transcription regulation</keyword>
<dbReference type="CDD" id="cd18631">
    <property type="entry name" value="CD_HP1_like"/>
    <property type="match status" value="1"/>
</dbReference>
<dbReference type="PRINTS" id="PR00504">
    <property type="entry name" value="CHROMODOMAIN"/>
</dbReference>
<evidence type="ECO:0000256" key="7">
    <source>
        <dbReference type="ARBA" id="ARBA00023015"/>
    </source>
</evidence>
<feature type="region of interest" description="Disordered" evidence="12">
    <location>
        <begin position="298"/>
        <end position="398"/>
    </location>
</feature>
<evidence type="ECO:0000256" key="10">
    <source>
        <dbReference type="ARBA" id="ARBA00023242"/>
    </source>
</evidence>
<dbReference type="InterPro" id="IPR023779">
    <property type="entry name" value="Chromodomain_CS"/>
</dbReference>
<feature type="compositionally biased region" description="Polar residues" evidence="12">
    <location>
        <begin position="304"/>
        <end position="321"/>
    </location>
</feature>
<evidence type="ECO:0000256" key="9">
    <source>
        <dbReference type="ARBA" id="ARBA00023163"/>
    </source>
</evidence>
<feature type="transmembrane region" description="Helical" evidence="13">
    <location>
        <begin position="175"/>
        <end position="208"/>
    </location>
</feature>
<evidence type="ECO:0000256" key="12">
    <source>
        <dbReference type="SAM" id="MobiDB-lite"/>
    </source>
</evidence>
<feature type="transmembrane region" description="Helical" evidence="13">
    <location>
        <begin position="229"/>
        <end position="250"/>
    </location>
</feature>
<keyword evidence="4" id="KW-0677">Repeat</keyword>
<keyword evidence="16" id="KW-1185">Reference proteome</keyword>
<dbReference type="Proteomes" id="UP000069272">
    <property type="component" value="Chromosome 2L"/>
</dbReference>
<dbReference type="FunFam" id="2.40.50.40:FF:000031">
    <property type="entry name" value="Heterochromatin protein 1"/>
    <property type="match status" value="1"/>
</dbReference>
<dbReference type="InterPro" id="IPR017984">
    <property type="entry name" value="Chromo_dom_subgr"/>
</dbReference>
<proteinExistence type="predicted"/>
<keyword evidence="8 13" id="KW-0472">Membrane</keyword>
<dbReference type="PANTHER" id="PTHR13377">
    <property type="entry name" value="PLACENTAL PROTEIN 6"/>
    <property type="match status" value="1"/>
</dbReference>
<name>A0A182F5A5_ANOAL</name>
<dbReference type="GO" id="GO:0006890">
    <property type="term" value="P:retrograde vesicle-mediated transport, Golgi to endoplasmic reticulum"/>
    <property type="evidence" value="ECO:0007669"/>
    <property type="project" value="InterPro"/>
</dbReference>
<organism evidence="15 16">
    <name type="scientific">Anopheles albimanus</name>
    <name type="common">New world malaria mosquito</name>
    <dbReference type="NCBI Taxonomy" id="7167"/>
    <lineage>
        <taxon>Eukaryota</taxon>
        <taxon>Metazoa</taxon>
        <taxon>Ecdysozoa</taxon>
        <taxon>Arthropoda</taxon>
        <taxon>Hexapoda</taxon>
        <taxon>Insecta</taxon>
        <taxon>Pterygota</taxon>
        <taxon>Neoptera</taxon>
        <taxon>Endopterygota</taxon>
        <taxon>Diptera</taxon>
        <taxon>Nematocera</taxon>
        <taxon>Culicoidea</taxon>
        <taxon>Culicidae</taxon>
        <taxon>Anophelinae</taxon>
        <taxon>Anopheles</taxon>
    </lineage>
</organism>
<dbReference type="InterPro" id="IPR016197">
    <property type="entry name" value="Chromo-like_dom_sf"/>
</dbReference>
<dbReference type="InterPro" id="IPR023780">
    <property type="entry name" value="Chromo_domain"/>
</dbReference>
<dbReference type="SUPFAM" id="SSF144091">
    <property type="entry name" value="Rhomboid-like"/>
    <property type="match status" value="1"/>
</dbReference>
<reference evidence="15" key="2">
    <citation type="submission" date="2022-08" db="UniProtKB">
        <authorList>
            <consortium name="EnsemblMetazoa"/>
        </authorList>
    </citation>
    <scope>IDENTIFICATION</scope>
    <source>
        <strain evidence="15">STECLA/ALBI9_A</strain>
    </source>
</reference>
<dbReference type="InterPro" id="IPR000953">
    <property type="entry name" value="Chromo/chromo_shadow_dom"/>
</dbReference>
<feature type="region of interest" description="Disordered" evidence="12">
    <location>
        <begin position="430"/>
        <end position="462"/>
    </location>
</feature>
<dbReference type="AlphaFoldDB" id="A0A182F5A5"/>
<sequence>MASNNAIYIRQQLSALLGSTSTSIKFICIATLVGYVISFSERISVLLCVTPGYLMPPTFWVWTIFTYFFIEQHFWEVLVDLVTVGLCGKLIEPSWGQMEMLHYFAITNTGVAILTSFYYLFYSMITKDAEILFNVRIYGLAGMNAAISVAVTQIMPDHLIARTPLGKFSNRNVPLTVVIASILLWACGLLDGTYPAMFASGLYVSWVYLRFYQRHSNGTRGDSAENFRFASFFPNVLQPLIAIVANPVYLCCLRVGLVKRLSPPQSISSSLQSVNVHLPGVDPQDMERRRQIALKALSERLSKTTDSSRQNTVPKSFPQSTGKHHGHGHGHGHGHSHGHSHGHHQNHHAPPQFGGLPPFRGFPMTVDRPAIALPPPPSMVAASGGSTTATSPAGANDSPAAVTAAAPLINLSSSPSVGSNLINLDMSLEASGSTSGGSVPVGRTRETQKTTDADSDSSSAEEYVVEKIVDRRERKGKVEYLLKWKGYASDANTWEPRENLDCPELIKAFEQTREAGSKKESGKEKAKPRRTSTASRKKKGGDSDADNGAASDDDDREDTGSTKSAGKAKPTLDTEEVSGFDKGYIPEKILGATEANGKLLFLVQWKDKDKAQLVKSEEARKHCPQLVIDFYEDRLIWQPLNETAANKQD</sequence>
<comment type="subcellular location">
    <subcellularLocation>
        <location evidence="2">Membrane</location>
        <topology evidence="2">Multi-pass membrane protein</topology>
    </subcellularLocation>
    <subcellularLocation>
        <location evidence="1">Nucleus</location>
    </subcellularLocation>
</comment>
<evidence type="ECO:0000256" key="2">
    <source>
        <dbReference type="ARBA" id="ARBA00004141"/>
    </source>
</evidence>
<keyword evidence="6 13" id="KW-1133">Transmembrane helix</keyword>
<dbReference type="GO" id="GO:0000792">
    <property type="term" value="C:heterochromatin"/>
    <property type="evidence" value="ECO:0007669"/>
    <property type="project" value="UniProtKB-ARBA"/>
</dbReference>
<feature type="compositionally biased region" description="Basic and acidic residues" evidence="12">
    <location>
        <begin position="511"/>
        <end position="525"/>
    </location>
</feature>